<feature type="domain" description="Histidine kinase" evidence="13">
    <location>
        <begin position="150"/>
        <end position="357"/>
    </location>
</feature>
<evidence type="ECO:0000259" key="13">
    <source>
        <dbReference type="PROSITE" id="PS50109"/>
    </source>
</evidence>
<dbReference type="SMART" id="SM00388">
    <property type="entry name" value="HisKA"/>
    <property type="match status" value="1"/>
</dbReference>
<accession>A0AAE2ZHT7</accession>
<dbReference type="Pfam" id="PF02518">
    <property type="entry name" value="HATPase_c"/>
    <property type="match status" value="1"/>
</dbReference>
<evidence type="ECO:0000256" key="6">
    <source>
        <dbReference type="ARBA" id="ARBA00022692"/>
    </source>
</evidence>
<dbReference type="EC" id="2.7.13.3" evidence="3"/>
<dbReference type="GO" id="GO:0005524">
    <property type="term" value="F:ATP binding"/>
    <property type="evidence" value="ECO:0007669"/>
    <property type="project" value="UniProtKB-KW"/>
</dbReference>
<keyword evidence="6" id="KW-0812">Transmembrane</keyword>
<keyword evidence="4" id="KW-0597">Phosphoprotein</keyword>
<dbReference type="Gene3D" id="1.10.287.130">
    <property type="match status" value="1"/>
</dbReference>
<dbReference type="GO" id="GO:0000156">
    <property type="term" value="F:phosphorelay response regulator activity"/>
    <property type="evidence" value="ECO:0007669"/>
    <property type="project" value="TreeGrafter"/>
</dbReference>
<dbReference type="PANTHER" id="PTHR42878:SF7">
    <property type="entry name" value="SENSOR HISTIDINE KINASE GLRK"/>
    <property type="match status" value="1"/>
</dbReference>
<dbReference type="SMART" id="SM00387">
    <property type="entry name" value="HATPase_c"/>
    <property type="match status" value="1"/>
</dbReference>
<dbReference type="Gene3D" id="3.30.450.20">
    <property type="entry name" value="PAS domain"/>
    <property type="match status" value="1"/>
</dbReference>
<evidence type="ECO:0000313" key="15">
    <source>
        <dbReference type="EMBL" id="MBW8636753.1"/>
    </source>
</evidence>
<keyword evidence="12" id="KW-0472">Membrane</keyword>
<dbReference type="PROSITE" id="PS50112">
    <property type="entry name" value="PAS"/>
    <property type="match status" value="1"/>
</dbReference>
<evidence type="ECO:0000256" key="10">
    <source>
        <dbReference type="ARBA" id="ARBA00022989"/>
    </source>
</evidence>
<dbReference type="InterPro" id="IPR035965">
    <property type="entry name" value="PAS-like_dom_sf"/>
</dbReference>
<dbReference type="InterPro" id="IPR050351">
    <property type="entry name" value="BphY/WalK/GraS-like"/>
</dbReference>
<dbReference type="InterPro" id="IPR005467">
    <property type="entry name" value="His_kinase_dom"/>
</dbReference>
<keyword evidence="8 15" id="KW-0418">Kinase</keyword>
<dbReference type="InterPro" id="IPR003661">
    <property type="entry name" value="HisK_dim/P_dom"/>
</dbReference>
<evidence type="ECO:0000256" key="12">
    <source>
        <dbReference type="ARBA" id="ARBA00023136"/>
    </source>
</evidence>
<evidence type="ECO:0000256" key="2">
    <source>
        <dbReference type="ARBA" id="ARBA00004141"/>
    </source>
</evidence>
<dbReference type="InterPro" id="IPR036097">
    <property type="entry name" value="HisK_dim/P_sf"/>
</dbReference>
<keyword evidence="9" id="KW-0067">ATP-binding</keyword>
<dbReference type="Pfam" id="PF08448">
    <property type="entry name" value="PAS_4"/>
    <property type="match status" value="1"/>
</dbReference>
<comment type="subcellular location">
    <subcellularLocation>
        <location evidence="2">Membrane</location>
        <topology evidence="2">Multi-pass membrane protein</topology>
    </subcellularLocation>
</comment>
<comment type="catalytic activity">
    <reaction evidence="1">
        <text>ATP + protein L-histidine = ADP + protein N-phospho-L-histidine.</text>
        <dbReference type="EC" id="2.7.13.3"/>
    </reaction>
</comment>
<dbReference type="GO" id="GO:0000155">
    <property type="term" value="F:phosphorelay sensor kinase activity"/>
    <property type="evidence" value="ECO:0007669"/>
    <property type="project" value="InterPro"/>
</dbReference>
<evidence type="ECO:0000256" key="1">
    <source>
        <dbReference type="ARBA" id="ARBA00000085"/>
    </source>
</evidence>
<keyword evidence="5" id="KW-0808">Transferase</keyword>
<comment type="caution">
    <text evidence="15">The sequence shown here is derived from an EMBL/GenBank/DDBJ whole genome shotgun (WGS) entry which is preliminary data.</text>
</comment>
<dbReference type="PANTHER" id="PTHR42878">
    <property type="entry name" value="TWO-COMPONENT HISTIDINE KINASE"/>
    <property type="match status" value="1"/>
</dbReference>
<dbReference type="Pfam" id="PF00512">
    <property type="entry name" value="HisKA"/>
    <property type="match status" value="1"/>
</dbReference>
<feature type="domain" description="PAS" evidence="14">
    <location>
        <begin position="10"/>
        <end position="79"/>
    </location>
</feature>
<dbReference type="NCBIfam" id="TIGR00229">
    <property type="entry name" value="sensory_box"/>
    <property type="match status" value="1"/>
</dbReference>
<keyword evidence="7" id="KW-0547">Nucleotide-binding</keyword>
<dbReference type="InterPro" id="IPR004358">
    <property type="entry name" value="Sig_transdc_His_kin-like_C"/>
</dbReference>
<evidence type="ECO:0000256" key="5">
    <source>
        <dbReference type="ARBA" id="ARBA00022679"/>
    </source>
</evidence>
<evidence type="ECO:0000256" key="4">
    <source>
        <dbReference type="ARBA" id="ARBA00022553"/>
    </source>
</evidence>
<reference evidence="15" key="1">
    <citation type="submission" date="2021-08" db="EMBL/GenBank/DDBJ databases">
        <title>Hoeflea bacterium WL0058 sp. nov., isolated from the sediment.</title>
        <authorList>
            <person name="Wang L."/>
            <person name="Zhang D."/>
        </authorList>
    </citation>
    <scope>NUCLEOTIDE SEQUENCE</scope>
    <source>
        <strain evidence="15">WL0058</strain>
    </source>
</reference>
<dbReference type="InterPro" id="IPR003594">
    <property type="entry name" value="HATPase_dom"/>
</dbReference>
<evidence type="ECO:0000256" key="9">
    <source>
        <dbReference type="ARBA" id="ARBA00022840"/>
    </source>
</evidence>
<gene>
    <name evidence="15" type="ORF">K1W69_06110</name>
</gene>
<dbReference type="RefSeq" id="WP_220227406.1">
    <property type="nucleotide sequence ID" value="NZ_JAICBX010000001.1"/>
</dbReference>
<keyword evidence="11" id="KW-0902">Two-component regulatory system</keyword>
<dbReference type="InterPro" id="IPR036890">
    <property type="entry name" value="HATPase_C_sf"/>
</dbReference>
<dbReference type="PROSITE" id="PS50109">
    <property type="entry name" value="HIS_KIN"/>
    <property type="match status" value="1"/>
</dbReference>
<dbReference type="Gene3D" id="3.30.565.10">
    <property type="entry name" value="Histidine kinase-like ATPase, C-terminal domain"/>
    <property type="match status" value="1"/>
</dbReference>
<dbReference type="PRINTS" id="PR00344">
    <property type="entry name" value="BCTRLSENSOR"/>
</dbReference>
<evidence type="ECO:0000256" key="8">
    <source>
        <dbReference type="ARBA" id="ARBA00022777"/>
    </source>
</evidence>
<dbReference type="InterPro" id="IPR013656">
    <property type="entry name" value="PAS_4"/>
</dbReference>
<evidence type="ECO:0000256" key="7">
    <source>
        <dbReference type="ARBA" id="ARBA00022741"/>
    </source>
</evidence>
<sequence length="358" mass="39315">MTMSSVIYSEEILDSIEVPIFVLDVLPAEKFQFRKLNRRHEQMSGLKQEEVFGKSPYDFLPARTADTITKNYRKCLSSNAAYTYEENIDLSTGPIWWQTTLSPIRTGDVITGIIGIATDITEFKETQFKQAESNAKIKALNDDLSLFTSTAAHDLRGPLRQIGLIVEMISEGFEDLGDGKTELLAKAGDMTQKALSQIDDMLSYARSLTLDLAPHQTVDLQHICSDLVAILDPLSKKSVSLPNCQVTTDKAALQIVLRNLLDNAIKFSKSRVAVLVDEIADRDGEWLVIKVSDDGKGFGSKDHPIGGAPHSDAQGAVHGFGLAAVKQLIEVRGGTLWVDDSEFDKGATICFQIPGQII</sequence>
<dbReference type="CDD" id="cd00082">
    <property type="entry name" value="HisKA"/>
    <property type="match status" value="1"/>
</dbReference>
<evidence type="ECO:0000313" key="16">
    <source>
        <dbReference type="Proteomes" id="UP001196509"/>
    </source>
</evidence>
<dbReference type="GO" id="GO:0030295">
    <property type="term" value="F:protein kinase activator activity"/>
    <property type="evidence" value="ECO:0007669"/>
    <property type="project" value="TreeGrafter"/>
</dbReference>
<keyword evidence="16" id="KW-1185">Reference proteome</keyword>
<keyword evidence="10" id="KW-1133">Transmembrane helix</keyword>
<dbReference type="EMBL" id="JAICBX010000001">
    <property type="protein sequence ID" value="MBW8636753.1"/>
    <property type="molecule type" value="Genomic_DNA"/>
</dbReference>
<evidence type="ECO:0000256" key="3">
    <source>
        <dbReference type="ARBA" id="ARBA00012438"/>
    </source>
</evidence>
<name>A0AAE2ZHT7_9HYPH</name>
<dbReference type="SUPFAM" id="SSF55785">
    <property type="entry name" value="PYP-like sensor domain (PAS domain)"/>
    <property type="match status" value="1"/>
</dbReference>
<dbReference type="SUPFAM" id="SSF55874">
    <property type="entry name" value="ATPase domain of HSP90 chaperone/DNA topoisomerase II/histidine kinase"/>
    <property type="match status" value="1"/>
</dbReference>
<dbReference type="AlphaFoldDB" id="A0AAE2ZHT7"/>
<evidence type="ECO:0000256" key="11">
    <source>
        <dbReference type="ARBA" id="ARBA00023012"/>
    </source>
</evidence>
<dbReference type="GO" id="GO:0007234">
    <property type="term" value="P:osmosensory signaling via phosphorelay pathway"/>
    <property type="evidence" value="ECO:0007669"/>
    <property type="project" value="TreeGrafter"/>
</dbReference>
<dbReference type="InterPro" id="IPR000014">
    <property type="entry name" value="PAS"/>
</dbReference>
<evidence type="ECO:0000259" key="14">
    <source>
        <dbReference type="PROSITE" id="PS50112"/>
    </source>
</evidence>
<organism evidence="15 16">
    <name type="scientific">Flavimaribacter sediminis</name>
    <dbReference type="NCBI Taxonomy" id="2865987"/>
    <lineage>
        <taxon>Bacteria</taxon>
        <taxon>Pseudomonadati</taxon>
        <taxon>Pseudomonadota</taxon>
        <taxon>Alphaproteobacteria</taxon>
        <taxon>Hyphomicrobiales</taxon>
        <taxon>Rhizobiaceae</taxon>
        <taxon>Flavimaribacter</taxon>
    </lineage>
</organism>
<dbReference type="GO" id="GO:0016020">
    <property type="term" value="C:membrane"/>
    <property type="evidence" value="ECO:0007669"/>
    <property type="project" value="UniProtKB-SubCell"/>
</dbReference>
<dbReference type="Proteomes" id="UP001196509">
    <property type="component" value="Unassembled WGS sequence"/>
</dbReference>
<dbReference type="SUPFAM" id="SSF47384">
    <property type="entry name" value="Homodimeric domain of signal transducing histidine kinase"/>
    <property type="match status" value="1"/>
</dbReference>
<dbReference type="CDD" id="cd00130">
    <property type="entry name" value="PAS"/>
    <property type="match status" value="1"/>
</dbReference>
<protein>
    <recommendedName>
        <fullName evidence="3">histidine kinase</fullName>
        <ecNumber evidence="3">2.7.13.3</ecNumber>
    </recommendedName>
</protein>
<proteinExistence type="predicted"/>